<dbReference type="InterPro" id="IPR007055">
    <property type="entry name" value="BON_dom"/>
</dbReference>
<dbReference type="SMART" id="SM00749">
    <property type="entry name" value="BON"/>
    <property type="match status" value="1"/>
</dbReference>
<dbReference type="InterPro" id="IPR014004">
    <property type="entry name" value="Transpt-assoc_nodulatn_dom_bac"/>
</dbReference>
<dbReference type="EMBL" id="CP058214">
    <property type="protein sequence ID" value="QPC41936.1"/>
    <property type="molecule type" value="Genomic_DNA"/>
</dbReference>
<organism evidence="5 6">
    <name type="scientific">Kaustia mangrovi</name>
    <dbReference type="NCBI Taxonomy" id="2593653"/>
    <lineage>
        <taxon>Bacteria</taxon>
        <taxon>Pseudomonadati</taxon>
        <taxon>Pseudomonadota</taxon>
        <taxon>Alphaproteobacteria</taxon>
        <taxon>Hyphomicrobiales</taxon>
        <taxon>Parvibaculaceae</taxon>
        <taxon>Kaustia</taxon>
    </lineage>
</organism>
<sequence>MKASDVMTVGAASVHPDTSVAEAARIMLQHRISGLPVVDKEGKLLGMVTEGDFLRRAEIGTEQERPRWLELWLSAGELAQEYVHAHARKVEDVMTHDVVTVKPDTPLSEAVELMERHDFKRLPVVRDGKVVGIVSRANLLLALSRRVPDLSGVAVDDLAIREGILDELKKQDWAPATTLDIVVHDGAVELRGTVMDQRVREAVRVVAENAPGVKSVTDNIQVIPYTTGWV</sequence>
<proteinExistence type="predicted"/>
<dbReference type="PANTHER" id="PTHR43080">
    <property type="entry name" value="CBS DOMAIN-CONTAINING PROTEIN CBSX3, MITOCHONDRIAL"/>
    <property type="match status" value="1"/>
</dbReference>
<gene>
    <name evidence="5" type="ORF">HW532_03925</name>
</gene>
<dbReference type="InterPro" id="IPR046342">
    <property type="entry name" value="CBS_dom_sf"/>
</dbReference>
<dbReference type="PANTHER" id="PTHR43080:SF26">
    <property type="entry name" value="REGULATORY PROTEIN"/>
    <property type="match status" value="1"/>
</dbReference>
<feature type="domain" description="CBS" evidence="4">
    <location>
        <begin position="94"/>
        <end position="150"/>
    </location>
</feature>
<dbReference type="CDD" id="cd04586">
    <property type="entry name" value="CBS_pair_BON_assoc"/>
    <property type="match status" value="1"/>
</dbReference>
<name>A0A7S8C239_9HYPH</name>
<dbReference type="InterPro" id="IPR000644">
    <property type="entry name" value="CBS_dom"/>
</dbReference>
<evidence type="ECO:0000256" key="2">
    <source>
        <dbReference type="PROSITE-ProRule" id="PRU00703"/>
    </source>
</evidence>
<feature type="domain" description="BON" evidence="3">
    <location>
        <begin position="156"/>
        <end position="224"/>
    </location>
</feature>
<evidence type="ECO:0000313" key="5">
    <source>
        <dbReference type="EMBL" id="QPC41936.1"/>
    </source>
</evidence>
<accession>A0A7S8C239</accession>
<evidence type="ECO:0000259" key="4">
    <source>
        <dbReference type="PROSITE" id="PS51371"/>
    </source>
</evidence>
<dbReference type="Pfam" id="PF00571">
    <property type="entry name" value="CBS"/>
    <property type="match status" value="2"/>
</dbReference>
<dbReference type="KEGG" id="kmn:HW532_03925"/>
<dbReference type="Proteomes" id="UP000593594">
    <property type="component" value="Chromosome"/>
</dbReference>
<dbReference type="Gene3D" id="3.10.580.10">
    <property type="entry name" value="CBS-domain"/>
    <property type="match status" value="1"/>
</dbReference>
<dbReference type="SMART" id="SM00116">
    <property type="entry name" value="CBS"/>
    <property type="match status" value="2"/>
</dbReference>
<dbReference type="AlphaFoldDB" id="A0A7S8C239"/>
<feature type="domain" description="CBS" evidence="4">
    <location>
        <begin position="7"/>
        <end position="64"/>
    </location>
</feature>
<dbReference type="PROSITE" id="PS51371">
    <property type="entry name" value="CBS"/>
    <property type="match status" value="2"/>
</dbReference>
<dbReference type="Pfam" id="PF04972">
    <property type="entry name" value="BON"/>
    <property type="match status" value="1"/>
</dbReference>
<evidence type="ECO:0000259" key="3">
    <source>
        <dbReference type="PROSITE" id="PS50914"/>
    </source>
</evidence>
<dbReference type="InterPro" id="IPR017080">
    <property type="entry name" value="UCP036990_CBS_BON"/>
</dbReference>
<dbReference type="Gene3D" id="3.30.1340.30">
    <property type="match status" value="1"/>
</dbReference>
<dbReference type="RefSeq" id="WP_213163163.1">
    <property type="nucleotide sequence ID" value="NZ_CP058214.1"/>
</dbReference>
<reference evidence="5 6" key="1">
    <citation type="submission" date="2020-06" db="EMBL/GenBank/DDBJ databases">
        <title>Genome sequence of 2 isolates from Red Sea Mangroves.</title>
        <authorList>
            <person name="Sefrji F."/>
            <person name="Michoud G."/>
            <person name="Merlino G."/>
            <person name="Daffonchio D."/>
        </authorList>
    </citation>
    <scope>NUCLEOTIDE SEQUENCE [LARGE SCALE GENOMIC DNA]</scope>
    <source>
        <strain evidence="5 6">R1DC25</strain>
    </source>
</reference>
<keyword evidence="6" id="KW-1185">Reference proteome</keyword>
<evidence type="ECO:0000256" key="1">
    <source>
        <dbReference type="ARBA" id="ARBA00023122"/>
    </source>
</evidence>
<dbReference type="SUPFAM" id="SSF54631">
    <property type="entry name" value="CBS-domain pair"/>
    <property type="match status" value="1"/>
</dbReference>
<protein>
    <submittedName>
        <fullName evidence="5">CBS domain-containing protein</fullName>
    </submittedName>
</protein>
<dbReference type="InterPro" id="IPR051257">
    <property type="entry name" value="Diverse_CBS-Domain"/>
</dbReference>
<dbReference type="PIRSF" id="PIRSF036990">
    <property type="entry name" value="UCP036990_CBS_BON"/>
    <property type="match status" value="1"/>
</dbReference>
<keyword evidence="1 2" id="KW-0129">CBS domain</keyword>
<dbReference type="PROSITE" id="PS50914">
    <property type="entry name" value="BON"/>
    <property type="match status" value="1"/>
</dbReference>
<evidence type="ECO:0000313" key="6">
    <source>
        <dbReference type="Proteomes" id="UP000593594"/>
    </source>
</evidence>